<evidence type="ECO:0000256" key="4">
    <source>
        <dbReference type="ARBA" id="ARBA00022881"/>
    </source>
</evidence>
<dbReference type="PROSITE" id="PS50151">
    <property type="entry name" value="UVR"/>
    <property type="match status" value="1"/>
</dbReference>
<protein>
    <recommendedName>
        <fullName evidence="7">UvrABC system protein C</fullName>
        <shortName evidence="7">Protein UvrC</shortName>
    </recommendedName>
    <alternativeName>
        <fullName evidence="7">Excinuclease ABC subunit C</fullName>
    </alternativeName>
</protein>
<evidence type="ECO:0000256" key="2">
    <source>
        <dbReference type="ARBA" id="ARBA00022763"/>
    </source>
</evidence>
<dbReference type="Pfam" id="PF22920">
    <property type="entry name" value="UvrC_RNaseH"/>
    <property type="match status" value="1"/>
</dbReference>
<dbReference type="FunFam" id="3.40.1440.10:FF:000001">
    <property type="entry name" value="UvrABC system protein C"/>
    <property type="match status" value="1"/>
</dbReference>
<feature type="domain" description="UVR" evidence="8">
    <location>
        <begin position="196"/>
        <end position="231"/>
    </location>
</feature>
<dbReference type="Gene3D" id="3.40.1440.10">
    <property type="entry name" value="GIY-YIG endonuclease"/>
    <property type="match status" value="1"/>
</dbReference>
<evidence type="ECO:0000313" key="12">
    <source>
        <dbReference type="Proteomes" id="UP000181936"/>
    </source>
</evidence>
<keyword evidence="5 7" id="KW-0234">DNA repair</keyword>
<dbReference type="InterPro" id="IPR035901">
    <property type="entry name" value="GIY-YIG_endonuc_sf"/>
</dbReference>
<dbReference type="CDD" id="cd10434">
    <property type="entry name" value="GIY-YIG_UvrC_Cho"/>
    <property type="match status" value="1"/>
</dbReference>
<dbReference type="FunFam" id="1.10.150.20:FF:000005">
    <property type="entry name" value="UvrABC system protein C"/>
    <property type="match status" value="1"/>
</dbReference>
<accession>A0A1L3MP80</accession>
<dbReference type="GO" id="GO:0009381">
    <property type="term" value="F:excinuclease ABC activity"/>
    <property type="evidence" value="ECO:0007669"/>
    <property type="project" value="UniProtKB-UniRule"/>
</dbReference>
<keyword evidence="6 7" id="KW-0742">SOS response</keyword>
<dbReference type="NCBIfam" id="NF001824">
    <property type="entry name" value="PRK00558.1-5"/>
    <property type="match status" value="1"/>
</dbReference>
<feature type="domain" description="UvrC family homology region profile" evidence="10">
    <location>
        <begin position="248"/>
        <end position="466"/>
    </location>
</feature>
<dbReference type="InterPro" id="IPR001943">
    <property type="entry name" value="UVR_dom"/>
</dbReference>
<dbReference type="Pfam" id="PF08459">
    <property type="entry name" value="UvrC_RNaseH_dom"/>
    <property type="match status" value="1"/>
</dbReference>
<feature type="domain" description="GIY-YIG" evidence="9">
    <location>
        <begin position="14"/>
        <end position="91"/>
    </location>
</feature>
<keyword evidence="3 7" id="KW-0228">DNA excision</keyword>
<evidence type="ECO:0000259" key="8">
    <source>
        <dbReference type="PROSITE" id="PS50151"/>
    </source>
</evidence>
<keyword evidence="12" id="KW-1185">Reference proteome</keyword>
<dbReference type="SUPFAM" id="SSF46600">
    <property type="entry name" value="C-terminal UvrC-binding domain of UvrB"/>
    <property type="match status" value="1"/>
</dbReference>
<evidence type="ECO:0000256" key="6">
    <source>
        <dbReference type="ARBA" id="ARBA00023236"/>
    </source>
</evidence>
<sequence length="593" mass="68317">MIDKLKEKLSLLPDQPGCYIMKDRQGTVIYVGKAKVLKNRVRSYFTGSHDGKTLRLVNEIEDFEYIITSSNLEALILELNLIKKYDPKYNVMLKDDKTYPFIKITNERHPRLLVTRQVKKDKGKYFGPYPNVFSARETIKLLDRLYPLRKCSTLPDRVCLYYHMGQCLAPCVNEVSVETNRQLVEEISKFLNGGFKTIKEELSAKMVDASEKLEFERAQEFRDQILHIEATMEKQKMTLNDFVDRDAFGYAYDKGWMCVQVFFIRQGKLIERDVSLFPIYDTPEQEFLTFLGQFYSKASHFIPKEILLPDSVEEELVEKFLDVTTLQPKRGKKKDLVLLAHKNAKIALKEKFMLIERDEERTIKAVENLGDILGIATPHRIEAFDNSNIQGTDPVSAMVVFEDGKPAKKHYRKYKIKSVSGPDDYDSMREVVRRRYSRALKEELPLPDLIIIDGGKGHLAAAQEVLIDELSLDIPIAGLVKDDKHRTSELLIGAPPEFIQLERNSQEFYLLQRIQDEVHRFAITFHRNVRGKTAFQSILDEIPGVGAQRKKMLLKHFGSVKKMKEASVEELSQAGIPSTIANTIFQHLKNNES</sequence>
<dbReference type="STRING" id="1547283.A9C19_04995"/>
<reference evidence="11 12" key="1">
    <citation type="journal article" date="2016" name="Sci. Rep.">
        <title>Complete genome sequence and transcriptomic analysis of a novel marine strain Bacillus weihaiensis reveals the mechanism of brown algae degradation.</title>
        <authorList>
            <person name="Zhu Y."/>
            <person name="Chen P."/>
            <person name="Bao Y."/>
            <person name="Men Y."/>
            <person name="Zeng Y."/>
            <person name="Yang J."/>
            <person name="Sun J."/>
            <person name="Sun Y."/>
        </authorList>
    </citation>
    <scope>NUCLEOTIDE SEQUENCE [LARGE SCALE GENOMIC DNA]</scope>
    <source>
        <strain evidence="11 12">Alg07</strain>
    </source>
</reference>
<dbReference type="EMBL" id="CP016020">
    <property type="protein sequence ID" value="APH04150.1"/>
    <property type="molecule type" value="Genomic_DNA"/>
</dbReference>
<dbReference type="SUPFAM" id="SSF47781">
    <property type="entry name" value="RuvA domain 2-like"/>
    <property type="match status" value="1"/>
</dbReference>
<dbReference type="GO" id="GO:0006289">
    <property type="term" value="P:nucleotide-excision repair"/>
    <property type="evidence" value="ECO:0007669"/>
    <property type="project" value="UniProtKB-UniRule"/>
</dbReference>
<dbReference type="GO" id="GO:0009380">
    <property type="term" value="C:excinuclease repair complex"/>
    <property type="evidence" value="ECO:0007669"/>
    <property type="project" value="InterPro"/>
</dbReference>
<dbReference type="Proteomes" id="UP000181936">
    <property type="component" value="Chromosome"/>
</dbReference>
<dbReference type="Gene3D" id="3.30.420.340">
    <property type="entry name" value="UvrC, RNAse H endonuclease domain"/>
    <property type="match status" value="1"/>
</dbReference>
<dbReference type="RefSeq" id="WP_072578942.1">
    <property type="nucleotide sequence ID" value="NZ_CP016020.1"/>
</dbReference>
<dbReference type="Gene3D" id="1.10.150.20">
    <property type="entry name" value="5' to 3' exonuclease, C-terminal subdomain"/>
    <property type="match status" value="1"/>
</dbReference>
<dbReference type="PROSITE" id="PS50164">
    <property type="entry name" value="GIY_YIG"/>
    <property type="match status" value="1"/>
</dbReference>
<evidence type="ECO:0000256" key="7">
    <source>
        <dbReference type="HAMAP-Rule" id="MF_00203"/>
    </source>
</evidence>
<dbReference type="InterPro" id="IPR036876">
    <property type="entry name" value="UVR_dom_sf"/>
</dbReference>
<dbReference type="InterPro" id="IPR004791">
    <property type="entry name" value="UvrC"/>
</dbReference>
<dbReference type="PROSITE" id="PS50165">
    <property type="entry name" value="UVRC"/>
    <property type="match status" value="1"/>
</dbReference>
<dbReference type="NCBIfam" id="TIGR00194">
    <property type="entry name" value="uvrC"/>
    <property type="match status" value="1"/>
</dbReference>
<evidence type="ECO:0000259" key="9">
    <source>
        <dbReference type="PROSITE" id="PS50164"/>
    </source>
</evidence>
<gene>
    <name evidence="7" type="primary">uvrC</name>
    <name evidence="11" type="ORF">A9C19_04995</name>
</gene>
<dbReference type="GO" id="GO:0009432">
    <property type="term" value="P:SOS response"/>
    <property type="evidence" value="ECO:0007669"/>
    <property type="project" value="UniProtKB-UniRule"/>
</dbReference>
<comment type="subunit">
    <text evidence="7">Interacts with UvrB in an incision complex.</text>
</comment>
<dbReference type="InterPro" id="IPR047296">
    <property type="entry name" value="GIY-YIG_UvrC_Cho"/>
</dbReference>
<keyword evidence="4 7" id="KW-0267">Excision nuclease</keyword>
<comment type="similarity">
    <text evidence="7">Belongs to the UvrC family.</text>
</comment>
<evidence type="ECO:0000256" key="3">
    <source>
        <dbReference type="ARBA" id="ARBA00022769"/>
    </source>
</evidence>
<dbReference type="GO" id="GO:0005737">
    <property type="term" value="C:cytoplasm"/>
    <property type="evidence" value="ECO:0007669"/>
    <property type="project" value="UniProtKB-SubCell"/>
</dbReference>
<dbReference type="Gene3D" id="4.10.860.10">
    <property type="entry name" value="UVR domain"/>
    <property type="match status" value="1"/>
</dbReference>
<dbReference type="GO" id="GO:0003677">
    <property type="term" value="F:DNA binding"/>
    <property type="evidence" value="ECO:0007669"/>
    <property type="project" value="UniProtKB-UniRule"/>
</dbReference>
<evidence type="ECO:0000256" key="1">
    <source>
        <dbReference type="ARBA" id="ARBA00022490"/>
    </source>
</evidence>
<evidence type="ECO:0000313" key="11">
    <source>
        <dbReference type="EMBL" id="APH04150.1"/>
    </source>
</evidence>
<dbReference type="InterPro" id="IPR000305">
    <property type="entry name" value="GIY-YIG_endonuc"/>
</dbReference>
<name>A0A1L3MP80_9BACI</name>
<dbReference type="InterPro" id="IPR038476">
    <property type="entry name" value="UvrC_RNase_H_dom_sf"/>
</dbReference>
<dbReference type="InterPro" id="IPR010994">
    <property type="entry name" value="RuvA_2-like"/>
</dbReference>
<dbReference type="SMART" id="SM00465">
    <property type="entry name" value="GIYc"/>
    <property type="match status" value="1"/>
</dbReference>
<dbReference type="SUPFAM" id="SSF82771">
    <property type="entry name" value="GIY-YIG endonuclease"/>
    <property type="match status" value="1"/>
</dbReference>
<dbReference type="InterPro" id="IPR001162">
    <property type="entry name" value="UvrC_RNase_H_dom"/>
</dbReference>
<keyword evidence="1 7" id="KW-0963">Cytoplasm</keyword>
<dbReference type="Pfam" id="PF14520">
    <property type="entry name" value="HHH_5"/>
    <property type="match status" value="1"/>
</dbReference>
<dbReference type="HAMAP" id="MF_00203">
    <property type="entry name" value="UvrC"/>
    <property type="match status" value="1"/>
</dbReference>
<organism evidence="11 12">
    <name type="scientific">Bacillus weihaiensis</name>
    <dbReference type="NCBI Taxonomy" id="1547283"/>
    <lineage>
        <taxon>Bacteria</taxon>
        <taxon>Bacillati</taxon>
        <taxon>Bacillota</taxon>
        <taxon>Bacilli</taxon>
        <taxon>Bacillales</taxon>
        <taxon>Bacillaceae</taxon>
        <taxon>Bacillus</taxon>
    </lineage>
</organism>
<dbReference type="Pfam" id="PF02151">
    <property type="entry name" value="UVR"/>
    <property type="match status" value="1"/>
</dbReference>
<dbReference type="AlphaFoldDB" id="A0A1L3MP80"/>
<dbReference type="KEGG" id="bwh:A9C19_04995"/>
<dbReference type="OrthoDB" id="9804933at2"/>
<dbReference type="PANTHER" id="PTHR30562:SF1">
    <property type="entry name" value="UVRABC SYSTEM PROTEIN C"/>
    <property type="match status" value="1"/>
</dbReference>
<comment type="subcellular location">
    <subcellularLocation>
        <location evidence="7">Cytoplasm</location>
    </subcellularLocation>
</comment>
<dbReference type="PANTHER" id="PTHR30562">
    <property type="entry name" value="UVRC/OXIDOREDUCTASE"/>
    <property type="match status" value="1"/>
</dbReference>
<dbReference type="Pfam" id="PF01541">
    <property type="entry name" value="GIY-YIG"/>
    <property type="match status" value="1"/>
</dbReference>
<dbReference type="FunFam" id="3.30.420.340:FF:000002">
    <property type="entry name" value="UvrABC system protein C"/>
    <property type="match status" value="1"/>
</dbReference>
<dbReference type="InterPro" id="IPR050066">
    <property type="entry name" value="UvrABC_protein_C"/>
</dbReference>
<proteinExistence type="inferred from homology"/>
<keyword evidence="2 7" id="KW-0227">DNA damage</keyword>
<evidence type="ECO:0000256" key="5">
    <source>
        <dbReference type="ARBA" id="ARBA00023204"/>
    </source>
</evidence>
<comment type="function">
    <text evidence="7">The UvrABC repair system catalyzes the recognition and processing of DNA lesions. UvrC both incises the 5' and 3' sides of the lesion. The N-terminal half is responsible for the 3' incision and the C-terminal half is responsible for the 5' incision.</text>
</comment>
<evidence type="ECO:0000259" key="10">
    <source>
        <dbReference type="PROSITE" id="PS50165"/>
    </source>
</evidence>